<evidence type="ECO:0000256" key="9">
    <source>
        <dbReference type="RuleBase" id="RU363034"/>
    </source>
</evidence>
<keyword evidence="7" id="KW-0865">Zymogen</keyword>
<proteinExistence type="predicted"/>
<evidence type="ECO:0000256" key="3">
    <source>
        <dbReference type="ARBA" id="ARBA00022670"/>
    </source>
</evidence>
<evidence type="ECO:0000256" key="4">
    <source>
        <dbReference type="ARBA" id="ARBA00022729"/>
    </source>
</evidence>
<dbReference type="Pfam" id="PF00089">
    <property type="entry name" value="Trypsin"/>
    <property type="match status" value="1"/>
</dbReference>
<gene>
    <name evidence="12" type="ORF">AFUS01_LOCUS12654</name>
</gene>
<keyword evidence="6 9" id="KW-0720">Serine protease</keyword>
<protein>
    <recommendedName>
        <fullName evidence="11">Peptidase S1 domain-containing protein</fullName>
    </recommendedName>
</protein>
<evidence type="ECO:0000313" key="13">
    <source>
        <dbReference type="Proteomes" id="UP000708208"/>
    </source>
</evidence>
<evidence type="ECO:0000256" key="2">
    <source>
        <dbReference type="ARBA" id="ARBA00022525"/>
    </source>
</evidence>
<organism evidence="12 13">
    <name type="scientific">Allacma fusca</name>
    <dbReference type="NCBI Taxonomy" id="39272"/>
    <lineage>
        <taxon>Eukaryota</taxon>
        <taxon>Metazoa</taxon>
        <taxon>Ecdysozoa</taxon>
        <taxon>Arthropoda</taxon>
        <taxon>Hexapoda</taxon>
        <taxon>Collembola</taxon>
        <taxon>Symphypleona</taxon>
        <taxon>Sminthuridae</taxon>
        <taxon>Allacma</taxon>
    </lineage>
</organism>
<dbReference type="PROSITE" id="PS50240">
    <property type="entry name" value="TRYPSIN_DOM"/>
    <property type="match status" value="1"/>
</dbReference>
<keyword evidence="4 10" id="KW-0732">Signal</keyword>
<dbReference type="InterPro" id="IPR018114">
    <property type="entry name" value="TRYPSIN_HIS"/>
</dbReference>
<feature type="domain" description="Peptidase S1" evidence="11">
    <location>
        <begin position="44"/>
        <end position="287"/>
    </location>
</feature>
<name>A0A8J2P4B2_9HEXA</name>
<dbReference type="Proteomes" id="UP000708208">
    <property type="component" value="Unassembled WGS sequence"/>
</dbReference>
<dbReference type="EMBL" id="CAJVCH010100417">
    <property type="protein sequence ID" value="CAG7723575.1"/>
    <property type="molecule type" value="Genomic_DNA"/>
</dbReference>
<keyword evidence="8" id="KW-1015">Disulfide bond</keyword>
<dbReference type="OrthoDB" id="9448935at2759"/>
<dbReference type="PANTHER" id="PTHR24252">
    <property type="entry name" value="ACROSIN-RELATED"/>
    <property type="match status" value="1"/>
</dbReference>
<evidence type="ECO:0000256" key="7">
    <source>
        <dbReference type="ARBA" id="ARBA00023145"/>
    </source>
</evidence>
<dbReference type="InterPro" id="IPR001254">
    <property type="entry name" value="Trypsin_dom"/>
</dbReference>
<keyword evidence="2" id="KW-0964">Secreted</keyword>
<evidence type="ECO:0000256" key="6">
    <source>
        <dbReference type="ARBA" id="ARBA00022825"/>
    </source>
</evidence>
<dbReference type="AlphaFoldDB" id="A0A8J2P4B2"/>
<comment type="caution">
    <text evidence="12">The sequence shown here is derived from an EMBL/GenBank/DDBJ whole genome shotgun (WGS) entry which is preliminary data.</text>
</comment>
<evidence type="ECO:0000256" key="5">
    <source>
        <dbReference type="ARBA" id="ARBA00022801"/>
    </source>
</evidence>
<evidence type="ECO:0000259" key="11">
    <source>
        <dbReference type="PROSITE" id="PS50240"/>
    </source>
</evidence>
<keyword evidence="3 9" id="KW-0645">Protease</keyword>
<dbReference type="GO" id="GO:0006508">
    <property type="term" value="P:proteolysis"/>
    <property type="evidence" value="ECO:0007669"/>
    <property type="project" value="UniProtKB-KW"/>
</dbReference>
<sequence>MWTQILSRIILLALCIHQGQGLNFADIPCGQNQRALQNLRSPKIIGGVPASPGEFPWLVSIKWLHDSHFCAGIIIDRKNIISAAHCFQDLDLHTVNPSQMEVSVGEFYQNPDSSKSHLSKVLTLTMHPDYQEKTKINDIAVLKLVNNITWSSRAQPACLGEEDNSGSEIINGIVAGWGLTKSHGYDNESPNELRKVEVPVWTRTDCVSFLKNNLRNYVGGGEEQICAGRSSRGPCDGDSGGALMIEEDEKIQVVGIVSGRLEESCASGLPGLYTRVSRYTQWIKTVI</sequence>
<accession>A0A8J2P4B2</accession>
<dbReference type="InterPro" id="IPR033116">
    <property type="entry name" value="TRYPSIN_SER"/>
</dbReference>
<evidence type="ECO:0000313" key="12">
    <source>
        <dbReference type="EMBL" id="CAG7723575.1"/>
    </source>
</evidence>
<dbReference type="FunFam" id="2.40.10.10:FF:000146">
    <property type="entry name" value="Serine protease 53"/>
    <property type="match status" value="1"/>
</dbReference>
<reference evidence="12" key="1">
    <citation type="submission" date="2021-06" db="EMBL/GenBank/DDBJ databases">
        <authorList>
            <person name="Hodson N. C."/>
            <person name="Mongue J. A."/>
            <person name="Jaron S. K."/>
        </authorList>
    </citation>
    <scope>NUCLEOTIDE SEQUENCE</scope>
</reference>
<dbReference type="GO" id="GO:0005576">
    <property type="term" value="C:extracellular region"/>
    <property type="evidence" value="ECO:0007669"/>
    <property type="project" value="UniProtKB-SubCell"/>
</dbReference>
<dbReference type="GO" id="GO:0004252">
    <property type="term" value="F:serine-type endopeptidase activity"/>
    <property type="evidence" value="ECO:0007669"/>
    <property type="project" value="InterPro"/>
</dbReference>
<dbReference type="SMART" id="SM00020">
    <property type="entry name" value="Tryp_SPc"/>
    <property type="match status" value="1"/>
</dbReference>
<keyword evidence="5 9" id="KW-0378">Hydrolase</keyword>
<evidence type="ECO:0000256" key="1">
    <source>
        <dbReference type="ARBA" id="ARBA00004613"/>
    </source>
</evidence>
<evidence type="ECO:0000256" key="10">
    <source>
        <dbReference type="SAM" id="SignalP"/>
    </source>
</evidence>
<feature type="signal peptide" evidence="10">
    <location>
        <begin position="1"/>
        <end position="21"/>
    </location>
</feature>
<evidence type="ECO:0000256" key="8">
    <source>
        <dbReference type="ARBA" id="ARBA00023157"/>
    </source>
</evidence>
<comment type="subcellular location">
    <subcellularLocation>
        <location evidence="1">Secreted</location>
    </subcellularLocation>
</comment>
<dbReference type="PROSITE" id="PS00134">
    <property type="entry name" value="TRYPSIN_HIS"/>
    <property type="match status" value="1"/>
</dbReference>
<feature type="chain" id="PRO_5035286824" description="Peptidase S1 domain-containing protein" evidence="10">
    <location>
        <begin position="22"/>
        <end position="287"/>
    </location>
</feature>
<keyword evidence="13" id="KW-1185">Reference proteome</keyword>
<dbReference type="PANTHER" id="PTHR24252:SF7">
    <property type="entry name" value="HYALIN"/>
    <property type="match status" value="1"/>
</dbReference>
<dbReference type="PROSITE" id="PS00135">
    <property type="entry name" value="TRYPSIN_SER"/>
    <property type="match status" value="1"/>
</dbReference>
<dbReference type="CDD" id="cd00190">
    <property type="entry name" value="Tryp_SPc"/>
    <property type="match status" value="1"/>
</dbReference>